<keyword evidence="1" id="KW-0812">Transmembrane</keyword>
<feature type="transmembrane region" description="Helical" evidence="1">
    <location>
        <begin position="192"/>
        <end position="212"/>
    </location>
</feature>
<evidence type="ECO:0000313" key="2">
    <source>
        <dbReference type="EMBL" id="MDT1061047.1"/>
    </source>
</evidence>
<protein>
    <submittedName>
        <fullName evidence="2">DUF1345 domain-containing protein</fullName>
    </submittedName>
</protein>
<accession>A0ABU3E9Z2</accession>
<keyword evidence="1" id="KW-1133">Transmembrane helix</keyword>
<gene>
    <name evidence="2" type="ORF">RM190_04190</name>
</gene>
<feature type="transmembrane region" description="Helical" evidence="1">
    <location>
        <begin position="74"/>
        <end position="94"/>
    </location>
</feature>
<comment type="caution">
    <text evidence="2">The sequence shown here is derived from an EMBL/GenBank/DDBJ whole genome shotgun (WGS) entry which is preliminary data.</text>
</comment>
<name>A0ABU3E9Z2_9RHOB</name>
<dbReference type="Proteomes" id="UP001251085">
    <property type="component" value="Unassembled WGS sequence"/>
</dbReference>
<proteinExistence type="predicted"/>
<feature type="transmembrane region" description="Helical" evidence="1">
    <location>
        <begin position="34"/>
        <end position="53"/>
    </location>
</feature>
<dbReference type="Pfam" id="PF07077">
    <property type="entry name" value="DUF1345"/>
    <property type="match status" value="1"/>
</dbReference>
<dbReference type="InterPro" id="IPR009781">
    <property type="entry name" value="DUF1345"/>
</dbReference>
<dbReference type="RefSeq" id="WP_311758153.1">
    <property type="nucleotide sequence ID" value="NZ_JAVRQI010000003.1"/>
</dbReference>
<reference evidence="3" key="1">
    <citation type="submission" date="2023-07" db="EMBL/GenBank/DDBJ databases">
        <title>Characterization of two Paracoccaceae strains isolated from Phycosphere and proposal of Xinfangfangia lacusdiani sp. nov.</title>
        <authorList>
            <person name="Deng Y."/>
            <person name="Zhang Y.Q."/>
        </authorList>
    </citation>
    <scope>NUCLEOTIDE SEQUENCE [LARGE SCALE GENOMIC DNA]</scope>
    <source>
        <strain evidence="3">CPCC 101403</strain>
    </source>
</reference>
<sequence length="214" mass="23622">MLHDLRRHRRFLLSFLLGLVIGLAAHGLQAVDRLLLFSVIFCLSYLVLTALLMRRLDAEMLRRTADADDEGMRIIVPLAMISVAISLYAIMLTLRAPHAGLALRPALALVLVPLGWAMIHTVMAFHYASLWYARDRHGAETRGLGFPGLGAGEDAGIWDFLYYSFTLGMAAQTADVTTLDSRMRRITLAHSAFSFFHNTVLLALAVNAGLSLSQ</sequence>
<feature type="transmembrane region" description="Helical" evidence="1">
    <location>
        <begin position="106"/>
        <end position="128"/>
    </location>
</feature>
<evidence type="ECO:0000313" key="3">
    <source>
        <dbReference type="Proteomes" id="UP001251085"/>
    </source>
</evidence>
<dbReference type="EMBL" id="JAVRQI010000003">
    <property type="protein sequence ID" value="MDT1061047.1"/>
    <property type="molecule type" value="Genomic_DNA"/>
</dbReference>
<keyword evidence="3" id="KW-1185">Reference proteome</keyword>
<evidence type="ECO:0000256" key="1">
    <source>
        <dbReference type="SAM" id="Phobius"/>
    </source>
</evidence>
<keyword evidence="1" id="KW-0472">Membrane</keyword>
<organism evidence="2 3">
    <name type="scientific">Paracoccus broussonetiae</name>
    <dbReference type="NCBI Taxonomy" id="3075834"/>
    <lineage>
        <taxon>Bacteria</taxon>
        <taxon>Pseudomonadati</taxon>
        <taxon>Pseudomonadota</taxon>
        <taxon>Alphaproteobacteria</taxon>
        <taxon>Rhodobacterales</taxon>
        <taxon>Paracoccaceae</taxon>
        <taxon>Paracoccus</taxon>
    </lineage>
</organism>